<dbReference type="Pfam" id="PF00795">
    <property type="entry name" value="CN_hydrolase"/>
    <property type="match status" value="1"/>
</dbReference>
<dbReference type="SUPFAM" id="SSF56317">
    <property type="entry name" value="Carbon-nitrogen hydrolase"/>
    <property type="match status" value="1"/>
</dbReference>
<evidence type="ECO:0000313" key="4">
    <source>
        <dbReference type="Proteomes" id="UP001170683"/>
    </source>
</evidence>
<evidence type="ECO:0000256" key="1">
    <source>
        <dbReference type="ARBA" id="ARBA00022598"/>
    </source>
</evidence>
<name>A0ABT9D3Q7_9MOLU</name>
<keyword evidence="4" id="KW-1185">Reference proteome</keyword>
<dbReference type="Gene3D" id="1.10.10.1140">
    <property type="entry name" value="Glutamine-dependent NAD+ synthetase, C-terminal domain"/>
    <property type="match status" value="1"/>
</dbReference>
<feature type="domain" description="CN hydrolase" evidence="2">
    <location>
        <begin position="7"/>
        <end position="269"/>
    </location>
</feature>
<evidence type="ECO:0000313" key="3">
    <source>
        <dbReference type="EMBL" id="MDO8064060.1"/>
    </source>
</evidence>
<dbReference type="Proteomes" id="UP001170683">
    <property type="component" value="Unassembled WGS sequence"/>
</dbReference>
<keyword evidence="1" id="KW-0436">Ligase</keyword>
<proteinExistence type="predicted"/>
<dbReference type="PANTHER" id="PTHR23090:SF9">
    <property type="entry name" value="GLUTAMINE-DEPENDENT NAD(+) SYNTHETASE"/>
    <property type="match status" value="1"/>
</dbReference>
<accession>A0ABT9D3Q7</accession>
<gene>
    <name evidence="3" type="ORF">OC701_01055</name>
</gene>
<reference evidence="3 4" key="1">
    <citation type="journal article" date="2023" name="Int. J. Syst. Evol. Microbiol.">
        <title>The observation of taxonomic boundaries for the 16SrII and 16SrXXV phytoplasmas using genome-based delimitation.</title>
        <authorList>
            <person name="Rodrigues Jardim B."/>
            <person name="Tran-Nguyen L.T.T."/>
            <person name="Gambley C."/>
            <person name="Al-Sadi A.M."/>
            <person name="Al-Subhi A.M."/>
            <person name="Foissac X."/>
            <person name="Salar P."/>
            <person name="Cai H."/>
            <person name="Yang J.Y."/>
            <person name="Davis R."/>
            <person name="Jones L."/>
            <person name="Rodoni B."/>
            <person name="Constable F.E."/>
        </authorList>
    </citation>
    <scope>NUCLEOTIDE SEQUENCE [LARGE SCALE GENOMIC DNA]</scope>
    <source>
        <strain evidence="3">BAWM-225</strain>
    </source>
</reference>
<dbReference type="PROSITE" id="PS50263">
    <property type="entry name" value="CN_HYDROLASE"/>
    <property type="match status" value="1"/>
</dbReference>
<dbReference type="InterPro" id="IPR003694">
    <property type="entry name" value="NAD_synthase"/>
</dbReference>
<organism evidence="3 4">
    <name type="scientific">Candidatus Phytoplasma bonamiae</name>
    <dbReference type="NCBI Taxonomy" id="2982626"/>
    <lineage>
        <taxon>Bacteria</taxon>
        <taxon>Bacillati</taxon>
        <taxon>Mycoplasmatota</taxon>
        <taxon>Mollicutes</taxon>
        <taxon>Acholeplasmatales</taxon>
        <taxon>Acholeplasmataceae</taxon>
        <taxon>Candidatus Phytoplasma</taxon>
        <taxon>16SrII (Peanut WB group)</taxon>
    </lineage>
</organism>
<protein>
    <submittedName>
        <fullName evidence="3">NAD+ synthetase</fullName>
    </submittedName>
</protein>
<comment type="caution">
    <text evidence="3">The sequence shown here is derived from an EMBL/GenBank/DDBJ whole genome shotgun (WGS) entry which is preliminary data.</text>
</comment>
<dbReference type="CDD" id="cd07570">
    <property type="entry name" value="GAT_Gln-NAD-synth"/>
    <property type="match status" value="1"/>
</dbReference>
<dbReference type="InterPro" id="IPR041856">
    <property type="entry name" value="NAD+_synth_C"/>
</dbReference>
<dbReference type="PANTHER" id="PTHR23090">
    <property type="entry name" value="NH 3 /GLUTAMINE-DEPENDENT NAD + SYNTHETASE"/>
    <property type="match status" value="1"/>
</dbReference>
<dbReference type="RefSeq" id="WP_304514263.1">
    <property type="nucleotide sequence ID" value="NZ_JAOSIQ010000006.1"/>
</dbReference>
<dbReference type="Gene3D" id="3.60.110.10">
    <property type="entry name" value="Carbon-nitrogen hydrolase"/>
    <property type="match status" value="1"/>
</dbReference>
<dbReference type="EMBL" id="JAOSIQ010000006">
    <property type="protein sequence ID" value="MDO8064060.1"/>
    <property type="molecule type" value="Genomic_DNA"/>
</dbReference>
<sequence length="611" mass="71359">MYKNGFLKIELANPDLNLGKFYENNDIILNVLARSKASFVVFPELCLSSYTAGDFFFENDFNNNIVKSLNYIIKKNSFKGIYILGMPLVWQEMIFNVAIVIQQKKILGIVPKYTIPNYEEFREKRWFTSGNVIPESHEIMFLDQKIPFGSILFVNELYNVCFGVEICQDLWTINSPSDLLIKKGAHLIFNLSASTEHLGKAQLRRMAVINHSRKQIGGYFYVSNGMKSEMSNDVVFSNHKIAAILGNLIGEKDIFDSGTSLIIDICVDFIKHQRLIDTTYSDQILESKKIIIAKSYFDLNEDKDFIFEKKWSTKPFISESELNDHLTLSNHLQCLFLCNKLSSYPNSKIFLSISPNLNDLINLLVVIQSFKLNNKNFNDLNIFIDDSDIFFLDLIQDFLRKIGINNYRKYSSLLPHYDKLLDDNKNINIVNHNWNFINYKEINIFLETHNLSDISLGRFTKSLYNFDVNFNLNIGLSDTLIIELVFFHLNKEIFSRFPDLKSFYQKKAILKSNDDNIIQKDFILYYYLKYSLTLEKIAFLFEKTFDINTKDSLDLTYHTLKSFYQSQNKRNYYISSGPKIFENSLLERAEPRFISKFNVKFLTLMSDKNKK</sequence>
<evidence type="ECO:0000259" key="2">
    <source>
        <dbReference type="PROSITE" id="PS50263"/>
    </source>
</evidence>
<dbReference type="InterPro" id="IPR003010">
    <property type="entry name" value="C-N_Hydrolase"/>
</dbReference>
<dbReference type="InterPro" id="IPR036526">
    <property type="entry name" value="C-N_Hydrolase_sf"/>
</dbReference>